<feature type="non-terminal residue" evidence="1">
    <location>
        <position position="1"/>
    </location>
</feature>
<gene>
    <name evidence="1" type="ORF">QBC46DRAFT_253355</name>
</gene>
<dbReference type="Proteomes" id="UP001303473">
    <property type="component" value="Unassembled WGS sequence"/>
</dbReference>
<keyword evidence="2" id="KW-1185">Reference proteome</keyword>
<evidence type="ECO:0000313" key="1">
    <source>
        <dbReference type="EMBL" id="KAK3943791.1"/>
    </source>
</evidence>
<accession>A0AAN6S8L0</accession>
<name>A0AAN6S8L0_9PEZI</name>
<proteinExistence type="predicted"/>
<sequence length="132" mass="15431">GGNLREMLFDGSAKNIVHLLAVLIRPWKSCFRSRTIYYITSTIQVDKHAKRKANNEVPGGYLRRYYKLVKVKSYDPGDSANANTDRSVIISDLLKEVYRLIFNYVEFIKDVICLGLTTRDYIYDYYASFLRR</sequence>
<dbReference type="AlphaFoldDB" id="A0AAN6S8L0"/>
<organism evidence="1 2">
    <name type="scientific">Diplogelasinospora grovesii</name>
    <dbReference type="NCBI Taxonomy" id="303347"/>
    <lineage>
        <taxon>Eukaryota</taxon>
        <taxon>Fungi</taxon>
        <taxon>Dikarya</taxon>
        <taxon>Ascomycota</taxon>
        <taxon>Pezizomycotina</taxon>
        <taxon>Sordariomycetes</taxon>
        <taxon>Sordariomycetidae</taxon>
        <taxon>Sordariales</taxon>
        <taxon>Diplogelasinosporaceae</taxon>
        <taxon>Diplogelasinospora</taxon>
    </lineage>
</organism>
<protein>
    <submittedName>
        <fullName evidence="1">Uncharacterized protein</fullName>
    </submittedName>
</protein>
<reference evidence="2" key="1">
    <citation type="journal article" date="2023" name="Mol. Phylogenet. Evol.">
        <title>Genome-scale phylogeny and comparative genomics of the fungal order Sordariales.</title>
        <authorList>
            <person name="Hensen N."/>
            <person name="Bonometti L."/>
            <person name="Westerberg I."/>
            <person name="Brannstrom I.O."/>
            <person name="Guillou S."/>
            <person name="Cros-Aarteil S."/>
            <person name="Calhoun S."/>
            <person name="Haridas S."/>
            <person name="Kuo A."/>
            <person name="Mondo S."/>
            <person name="Pangilinan J."/>
            <person name="Riley R."/>
            <person name="LaButti K."/>
            <person name="Andreopoulos B."/>
            <person name="Lipzen A."/>
            <person name="Chen C."/>
            <person name="Yan M."/>
            <person name="Daum C."/>
            <person name="Ng V."/>
            <person name="Clum A."/>
            <person name="Steindorff A."/>
            <person name="Ohm R.A."/>
            <person name="Martin F."/>
            <person name="Silar P."/>
            <person name="Natvig D.O."/>
            <person name="Lalanne C."/>
            <person name="Gautier V."/>
            <person name="Ament-Velasquez S.L."/>
            <person name="Kruys A."/>
            <person name="Hutchinson M.I."/>
            <person name="Powell A.J."/>
            <person name="Barry K."/>
            <person name="Miller A.N."/>
            <person name="Grigoriev I.V."/>
            <person name="Debuchy R."/>
            <person name="Gladieux P."/>
            <person name="Hiltunen Thoren M."/>
            <person name="Johannesson H."/>
        </authorList>
    </citation>
    <scope>NUCLEOTIDE SEQUENCE [LARGE SCALE GENOMIC DNA]</scope>
    <source>
        <strain evidence="2">CBS 340.73</strain>
    </source>
</reference>
<evidence type="ECO:0000313" key="2">
    <source>
        <dbReference type="Proteomes" id="UP001303473"/>
    </source>
</evidence>
<dbReference type="EMBL" id="MU853763">
    <property type="protein sequence ID" value="KAK3943791.1"/>
    <property type="molecule type" value="Genomic_DNA"/>
</dbReference>
<comment type="caution">
    <text evidence="1">The sequence shown here is derived from an EMBL/GenBank/DDBJ whole genome shotgun (WGS) entry which is preliminary data.</text>
</comment>